<name>A0ABP9EC41_9GAMM</name>
<dbReference type="Gene3D" id="2.60.120.330">
    <property type="entry name" value="B-lactam Antibiotic, Isopenicillin N Synthase, Chain"/>
    <property type="match status" value="1"/>
</dbReference>
<organism evidence="2 3">
    <name type="scientific">Ferrimonas pelagia</name>
    <dbReference type="NCBI Taxonomy" id="1177826"/>
    <lineage>
        <taxon>Bacteria</taxon>
        <taxon>Pseudomonadati</taxon>
        <taxon>Pseudomonadota</taxon>
        <taxon>Gammaproteobacteria</taxon>
        <taxon>Alteromonadales</taxon>
        <taxon>Ferrimonadaceae</taxon>
        <taxon>Ferrimonas</taxon>
    </lineage>
</organism>
<dbReference type="Pfam" id="PF05118">
    <property type="entry name" value="Asp_Arg_Hydrox"/>
    <property type="match status" value="1"/>
</dbReference>
<reference evidence="3" key="1">
    <citation type="journal article" date="2019" name="Int. J. Syst. Evol. Microbiol.">
        <title>The Global Catalogue of Microorganisms (GCM) 10K type strain sequencing project: providing services to taxonomists for standard genome sequencing and annotation.</title>
        <authorList>
            <consortium name="The Broad Institute Genomics Platform"/>
            <consortium name="The Broad Institute Genome Sequencing Center for Infectious Disease"/>
            <person name="Wu L."/>
            <person name="Ma J."/>
        </authorList>
    </citation>
    <scope>NUCLEOTIDE SEQUENCE [LARGE SCALE GENOMIC DNA]</scope>
    <source>
        <strain evidence="3">JCM 18401</strain>
    </source>
</reference>
<gene>
    <name evidence="2" type="ORF">GCM10023333_05340</name>
</gene>
<dbReference type="Proteomes" id="UP001499988">
    <property type="component" value="Unassembled WGS sequence"/>
</dbReference>
<keyword evidence="3" id="KW-1185">Reference proteome</keyword>
<dbReference type="RefSeq" id="WP_345333145.1">
    <property type="nucleotide sequence ID" value="NZ_BAABJZ010000006.1"/>
</dbReference>
<dbReference type="EMBL" id="BAABJZ010000006">
    <property type="protein sequence ID" value="GAA4875075.1"/>
    <property type="molecule type" value="Genomic_DNA"/>
</dbReference>
<proteinExistence type="predicted"/>
<comment type="caution">
    <text evidence="2">The sequence shown here is derived from an EMBL/GenBank/DDBJ whole genome shotgun (WGS) entry which is preliminary data.</text>
</comment>
<accession>A0ABP9EC41</accession>
<dbReference type="InterPro" id="IPR027443">
    <property type="entry name" value="IPNS-like_sf"/>
</dbReference>
<evidence type="ECO:0000259" key="1">
    <source>
        <dbReference type="Pfam" id="PF05118"/>
    </source>
</evidence>
<sequence>MSLPFVRLKRIDTAPILRELAPLLNGEWHPHVNTRGHQGRWDCLPLRCAAQHRQAHPILQLYALEGHSQWCDLPTLADCPHLLALLDLLPTAIGAVRLMRLAPGAHIKRHRDKDLSLEGGEVRLHLSLTGSQGVLYHIDDQPLRMAVGELWYFNADLPHEVWHRGTEGRIQLVIDAQSSEPLRAWIHQAAQYELSGLLS</sequence>
<feature type="domain" description="Aspartyl/asparaginy/proline hydroxylase" evidence="1">
    <location>
        <begin position="75"/>
        <end position="176"/>
    </location>
</feature>
<protein>
    <submittedName>
        <fullName evidence="2">Aspartyl/asparaginyl beta-hydroxylase domain-containing protein</fullName>
    </submittedName>
</protein>
<dbReference type="SUPFAM" id="SSF51197">
    <property type="entry name" value="Clavaminate synthase-like"/>
    <property type="match status" value="1"/>
</dbReference>
<evidence type="ECO:0000313" key="2">
    <source>
        <dbReference type="EMBL" id="GAA4875075.1"/>
    </source>
</evidence>
<evidence type="ECO:0000313" key="3">
    <source>
        <dbReference type="Proteomes" id="UP001499988"/>
    </source>
</evidence>
<dbReference type="InterPro" id="IPR007803">
    <property type="entry name" value="Asp/Arg/Pro-Hydrxlase"/>
</dbReference>